<reference evidence="4" key="1">
    <citation type="submission" date="2021-06" db="EMBL/GenBank/DDBJ databases">
        <title>Halomicroarcula sp. F24A a new haloarchaeum isolated from saline soil.</title>
        <authorList>
            <person name="Duran-Viseras A."/>
            <person name="Sanchez-Porro C."/>
            <person name="Ventosa A."/>
        </authorList>
    </citation>
    <scope>NUCLEOTIDE SEQUENCE</scope>
    <source>
        <strain evidence="4">F24A</strain>
    </source>
</reference>
<dbReference type="PROSITE" id="PS51257">
    <property type="entry name" value="PROKAR_LIPOPROTEIN"/>
    <property type="match status" value="1"/>
</dbReference>
<keyword evidence="5" id="KW-1185">Reference proteome</keyword>
<comment type="caution">
    <text evidence="4">The sequence shown here is derived from an EMBL/GenBank/DDBJ whole genome shotgun (WGS) entry which is preliminary data.</text>
</comment>
<accession>A0A8J8C7N9</accession>
<dbReference type="Pfam" id="PF11611">
    <property type="entry name" value="DUF4352"/>
    <property type="match status" value="1"/>
</dbReference>
<keyword evidence="1" id="KW-0732">Signal</keyword>
<feature type="region of interest" description="Disordered" evidence="2">
    <location>
        <begin position="22"/>
        <end position="53"/>
    </location>
</feature>
<dbReference type="Proteomes" id="UP000783863">
    <property type="component" value="Unassembled WGS sequence"/>
</dbReference>
<dbReference type="RefSeq" id="WP_220586537.1">
    <property type="nucleotide sequence ID" value="NZ_RKLQ01000001.1"/>
</dbReference>
<organism evidence="4 5">
    <name type="scientific">Haloarcula salinisoli</name>
    <dbReference type="NCBI Taxonomy" id="2487746"/>
    <lineage>
        <taxon>Archaea</taxon>
        <taxon>Methanobacteriati</taxon>
        <taxon>Methanobacteriota</taxon>
        <taxon>Stenosarchaea group</taxon>
        <taxon>Halobacteria</taxon>
        <taxon>Halobacteriales</taxon>
        <taxon>Haloarculaceae</taxon>
        <taxon>Haloarcula</taxon>
    </lineage>
</organism>
<dbReference type="Gene3D" id="2.60.40.1240">
    <property type="match status" value="1"/>
</dbReference>
<dbReference type="InterPro" id="IPR029050">
    <property type="entry name" value="Immunoprotect_excell_Ig-like"/>
</dbReference>
<sequence>MQRRTVLSGTAASITAILAGCSGDTSSGDGNSNGGNGGSTPEPHEIGDTFTVGNGDQTVEYIVESATAYNEIGGQYSSEEASGVFAVLVLKMTNQTDETVDISSNHLKMVNEEEQQFDADAGAGVYVDSDPRIDAESISFEQLNPGLSVSGAVVFDLNPGATYQLLVEPIGYFSDASSQRVNIGTLEE</sequence>
<evidence type="ECO:0000313" key="5">
    <source>
        <dbReference type="Proteomes" id="UP000783863"/>
    </source>
</evidence>
<evidence type="ECO:0000313" key="4">
    <source>
        <dbReference type="EMBL" id="MBX0302294.1"/>
    </source>
</evidence>
<evidence type="ECO:0000259" key="3">
    <source>
        <dbReference type="Pfam" id="PF11611"/>
    </source>
</evidence>
<feature type="domain" description="DUF4352" evidence="3">
    <location>
        <begin position="45"/>
        <end position="170"/>
    </location>
</feature>
<dbReference type="InterPro" id="IPR029051">
    <property type="entry name" value="DUF4352"/>
</dbReference>
<evidence type="ECO:0000256" key="1">
    <source>
        <dbReference type="ARBA" id="ARBA00022729"/>
    </source>
</evidence>
<protein>
    <submittedName>
        <fullName evidence="4">DUF4352 domain-containing protein</fullName>
    </submittedName>
</protein>
<dbReference type="AlphaFoldDB" id="A0A8J8C7N9"/>
<evidence type="ECO:0000256" key="2">
    <source>
        <dbReference type="SAM" id="MobiDB-lite"/>
    </source>
</evidence>
<name>A0A8J8C7N9_9EURY</name>
<gene>
    <name evidence="4" type="ORF">EGD98_01280</name>
</gene>
<proteinExistence type="predicted"/>
<dbReference type="EMBL" id="RKLQ01000001">
    <property type="protein sequence ID" value="MBX0302294.1"/>
    <property type="molecule type" value="Genomic_DNA"/>
</dbReference>